<comment type="pathway">
    <text evidence="1">Amino-acid biosynthesis; L-isoleucine biosynthesis; L-isoleucine from 2-oxobutanoate: step 4/4.</text>
</comment>
<keyword evidence="9" id="KW-0032">Aminotransferase</keyword>
<comment type="catalytic activity">
    <reaction evidence="6">
        <text>L-valine + 2-oxoglutarate = 3-methyl-2-oxobutanoate + L-glutamate</text>
        <dbReference type="Rhea" id="RHEA:24813"/>
        <dbReference type="ChEBI" id="CHEBI:11851"/>
        <dbReference type="ChEBI" id="CHEBI:16810"/>
        <dbReference type="ChEBI" id="CHEBI:29985"/>
        <dbReference type="ChEBI" id="CHEBI:57762"/>
        <dbReference type="EC" id="2.6.1.42"/>
    </reaction>
</comment>
<comment type="pathway">
    <text evidence="3">Amino-acid biosynthesis; L-leucine biosynthesis; L-leucine from 3-methyl-2-oxobutanoate: step 4/4.</text>
</comment>
<comment type="similarity">
    <text evidence="4">Belongs to the class-IV pyridoxal-phosphate-dependent aminotransferase family.</text>
</comment>
<dbReference type="InterPro" id="IPR043131">
    <property type="entry name" value="BCAT-like_N"/>
</dbReference>
<dbReference type="PANTHER" id="PTHR42743">
    <property type="entry name" value="AMINO-ACID AMINOTRANSFERASE"/>
    <property type="match status" value="1"/>
</dbReference>
<evidence type="ECO:0000256" key="1">
    <source>
        <dbReference type="ARBA" id="ARBA00004824"/>
    </source>
</evidence>
<evidence type="ECO:0000256" key="8">
    <source>
        <dbReference type="ARBA" id="ARBA00049229"/>
    </source>
</evidence>
<accession>A0ABV0BX21</accession>
<dbReference type="Gene3D" id="3.20.10.10">
    <property type="entry name" value="D-amino Acid Aminotransferase, subunit A, domain 2"/>
    <property type="match status" value="1"/>
</dbReference>
<comment type="catalytic activity">
    <reaction evidence="8">
        <text>L-leucine + 2-oxoglutarate = 4-methyl-2-oxopentanoate + L-glutamate</text>
        <dbReference type="Rhea" id="RHEA:18321"/>
        <dbReference type="ChEBI" id="CHEBI:16810"/>
        <dbReference type="ChEBI" id="CHEBI:17865"/>
        <dbReference type="ChEBI" id="CHEBI:29985"/>
        <dbReference type="ChEBI" id="CHEBI:57427"/>
        <dbReference type="EC" id="2.6.1.42"/>
    </reaction>
</comment>
<reference evidence="9 10" key="1">
    <citation type="submission" date="2024-04" db="EMBL/GenBank/DDBJ databases">
        <title>WGS of bacteria from Torrens River.</title>
        <authorList>
            <person name="Wyrsch E.R."/>
            <person name="Drigo B."/>
        </authorList>
    </citation>
    <scope>NUCLEOTIDE SEQUENCE [LARGE SCALE GENOMIC DNA]</scope>
    <source>
        <strain evidence="9 10">TWI391</strain>
    </source>
</reference>
<sequence>MQMGYVIFNGKLIPENEAKLSITDLALVRGYGIFDFFKTVDGIPVFLEDNLDRFYQSAELMDLPVNYSRDELKAQIKSLMEANMIPDSGIKILLTGGYSNDGYSIGEPNLIISQQALKRNLVLESKGLKLLPFHYHRPFSLVKSIDYVMGIQALKAAKSQGADDVVYIQNGLISECPRANFFLISQDGKLLTAGEDVLQGITRKKIIELAKTIMVVEVRNISIEDIASASEAFISSTTKNITPVTALLGYKEFSPAAGPLTKRLQELLQELVYGH</sequence>
<evidence type="ECO:0000313" key="10">
    <source>
        <dbReference type="Proteomes" id="UP001409291"/>
    </source>
</evidence>
<dbReference type="GO" id="GO:0008483">
    <property type="term" value="F:transaminase activity"/>
    <property type="evidence" value="ECO:0007669"/>
    <property type="project" value="UniProtKB-KW"/>
</dbReference>
<dbReference type="SUPFAM" id="SSF56752">
    <property type="entry name" value="D-aminoacid aminotransferase-like PLP-dependent enzymes"/>
    <property type="match status" value="1"/>
</dbReference>
<dbReference type="Proteomes" id="UP001409291">
    <property type="component" value="Unassembled WGS sequence"/>
</dbReference>
<comment type="catalytic activity">
    <reaction evidence="7">
        <text>L-isoleucine + 2-oxoglutarate = (S)-3-methyl-2-oxopentanoate + L-glutamate</text>
        <dbReference type="Rhea" id="RHEA:24801"/>
        <dbReference type="ChEBI" id="CHEBI:16810"/>
        <dbReference type="ChEBI" id="CHEBI:29985"/>
        <dbReference type="ChEBI" id="CHEBI:35146"/>
        <dbReference type="ChEBI" id="CHEBI:58045"/>
        <dbReference type="EC" id="2.6.1.42"/>
    </reaction>
</comment>
<organism evidence="9 10">
    <name type="scientific">Sphingobacterium kitahiroshimense</name>
    <dbReference type="NCBI Taxonomy" id="470446"/>
    <lineage>
        <taxon>Bacteria</taxon>
        <taxon>Pseudomonadati</taxon>
        <taxon>Bacteroidota</taxon>
        <taxon>Sphingobacteriia</taxon>
        <taxon>Sphingobacteriales</taxon>
        <taxon>Sphingobacteriaceae</taxon>
        <taxon>Sphingobacterium</taxon>
    </lineage>
</organism>
<evidence type="ECO:0000256" key="3">
    <source>
        <dbReference type="ARBA" id="ARBA00005072"/>
    </source>
</evidence>
<evidence type="ECO:0000256" key="4">
    <source>
        <dbReference type="ARBA" id="ARBA00009320"/>
    </source>
</evidence>
<dbReference type="Pfam" id="PF01063">
    <property type="entry name" value="Aminotran_4"/>
    <property type="match status" value="1"/>
</dbReference>
<dbReference type="InterPro" id="IPR050571">
    <property type="entry name" value="Class-IV_PLP-Dep_Aminotrnsfr"/>
</dbReference>
<evidence type="ECO:0000313" key="9">
    <source>
        <dbReference type="EMBL" id="MEN5379326.1"/>
    </source>
</evidence>
<name>A0ABV0BX21_9SPHI</name>
<evidence type="ECO:0000256" key="2">
    <source>
        <dbReference type="ARBA" id="ARBA00004931"/>
    </source>
</evidence>
<dbReference type="EC" id="2.6.1.42" evidence="5"/>
<dbReference type="InterPro" id="IPR043132">
    <property type="entry name" value="BCAT-like_C"/>
</dbReference>
<evidence type="ECO:0000256" key="6">
    <source>
        <dbReference type="ARBA" id="ARBA00048212"/>
    </source>
</evidence>
<dbReference type="InterPro" id="IPR001544">
    <property type="entry name" value="Aminotrans_IV"/>
</dbReference>
<evidence type="ECO:0000256" key="5">
    <source>
        <dbReference type="ARBA" id="ARBA00013053"/>
    </source>
</evidence>
<keyword evidence="10" id="KW-1185">Reference proteome</keyword>
<proteinExistence type="inferred from homology"/>
<dbReference type="PANTHER" id="PTHR42743:SF11">
    <property type="entry name" value="AMINODEOXYCHORISMATE LYASE"/>
    <property type="match status" value="1"/>
</dbReference>
<dbReference type="CDD" id="cd00449">
    <property type="entry name" value="PLPDE_IV"/>
    <property type="match status" value="1"/>
</dbReference>
<comment type="pathway">
    <text evidence="2">Amino-acid biosynthesis; L-valine biosynthesis; L-valine from pyruvate: step 4/4.</text>
</comment>
<dbReference type="RefSeq" id="WP_346582085.1">
    <property type="nucleotide sequence ID" value="NZ_JBDJLH010000007.1"/>
</dbReference>
<gene>
    <name evidence="9" type="ORF">ABE541_18820</name>
</gene>
<evidence type="ECO:0000256" key="7">
    <source>
        <dbReference type="ARBA" id="ARBA00048798"/>
    </source>
</evidence>
<keyword evidence="9" id="KW-0808">Transferase</keyword>
<dbReference type="InterPro" id="IPR036038">
    <property type="entry name" value="Aminotransferase-like"/>
</dbReference>
<comment type="caution">
    <text evidence="9">The sequence shown here is derived from an EMBL/GenBank/DDBJ whole genome shotgun (WGS) entry which is preliminary data.</text>
</comment>
<dbReference type="Gene3D" id="3.30.470.10">
    <property type="match status" value="1"/>
</dbReference>
<protein>
    <recommendedName>
        <fullName evidence="5">branched-chain-amino-acid transaminase</fullName>
        <ecNumber evidence="5">2.6.1.42</ecNumber>
    </recommendedName>
</protein>
<dbReference type="EMBL" id="JBDJNQ010000009">
    <property type="protein sequence ID" value="MEN5379326.1"/>
    <property type="molecule type" value="Genomic_DNA"/>
</dbReference>